<feature type="chain" id="PRO_5043035024" evidence="2">
    <location>
        <begin position="23"/>
        <end position="357"/>
    </location>
</feature>
<protein>
    <submittedName>
        <fullName evidence="3">Uncharacterized protein</fullName>
    </submittedName>
</protein>
<sequence length="357" mass="39878">MKQTKWQRLAAIGLCGSLLVNAFSGVTAVAETVTIESSPTAESSAKEETQASSETQETTTETSREEVTKETEKQAEVAVEKKEAPPVKAEQKEAEAQQEVQLTPQLPVQIQNRAIGVKAGNLSDVYQEYINYRDKFVINSQSTTLVMPATRIGINLKDLDDTPVNISDFNLSVSTVGLSYFQTGTTMSQPTVTSGFTDIATVEKTATSIDIIIPSQSMWVAAYPKYKQVILYFNLKDILLDVPKYIDSVEMPTGPNIAQIHVRSKILNITPNIVKKDKEKYKVSTEEAEKSPAEPAYPLISIMIGSQDTQQGYFRAQFPTEDIQLTVVHKKLRRCHRCQNHTANWFHARTTNKYYEQ</sequence>
<feature type="signal peptide" evidence="2">
    <location>
        <begin position="1"/>
        <end position="22"/>
    </location>
</feature>
<accession>A0AAP6V7D1</accession>
<dbReference type="EMBL" id="WVTJ01000026">
    <property type="protein sequence ID" value="MXS53490.1"/>
    <property type="molecule type" value="Genomic_DNA"/>
</dbReference>
<evidence type="ECO:0000256" key="1">
    <source>
        <dbReference type="SAM" id="MobiDB-lite"/>
    </source>
</evidence>
<dbReference type="AlphaFoldDB" id="A0AAP6V7D1"/>
<proteinExistence type="predicted"/>
<feature type="region of interest" description="Disordered" evidence="1">
    <location>
        <begin position="36"/>
        <end position="99"/>
    </location>
</feature>
<keyword evidence="2" id="KW-0732">Signal</keyword>
<organism evidence="3 4">
    <name type="scientific">Enterococcus faecalis</name>
    <name type="common">Streptococcus faecalis</name>
    <dbReference type="NCBI Taxonomy" id="1351"/>
    <lineage>
        <taxon>Bacteria</taxon>
        <taxon>Bacillati</taxon>
        <taxon>Bacillota</taxon>
        <taxon>Bacilli</taxon>
        <taxon>Lactobacillales</taxon>
        <taxon>Enterococcaceae</taxon>
        <taxon>Enterococcus</taxon>
    </lineage>
</organism>
<evidence type="ECO:0000256" key="2">
    <source>
        <dbReference type="SAM" id="SignalP"/>
    </source>
</evidence>
<dbReference type="Proteomes" id="UP000429730">
    <property type="component" value="Unassembled WGS sequence"/>
</dbReference>
<gene>
    <name evidence="3" type="ORF">GTI81_12340</name>
</gene>
<evidence type="ECO:0000313" key="3">
    <source>
        <dbReference type="EMBL" id="MXS53490.1"/>
    </source>
</evidence>
<evidence type="ECO:0000313" key="4">
    <source>
        <dbReference type="Proteomes" id="UP000429730"/>
    </source>
</evidence>
<reference evidence="3 4" key="1">
    <citation type="submission" date="2019-04" db="EMBL/GenBank/DDBJ databases">
        <title>Step-wise assembly of the neonatal virome modulated by breast feeding.</title>
        <authorList>
            <person name="Liang G."/>
            <person name="Bushman F."/>
        </authorList>
    </citation>
    <scope>NUCLEOTIDE SEQUENCE [LARGE SCALE GENOMIC DNA]</scope>
    <source>
        <strain evidence="3 4">E3754</strain>
    </source>
</reference>
<feature type="compositionally biased region" description="Basic and acidic residues" evidence="1">
    <location>
        <begin position="62"/>
        <end position="95"/>
    </location>
</feature>
<name>A0AAP6V7D1_ENTFL</name>
<feature type="compositionally biased region" description="Low complexity" evidence="1">
    <location>
        <begin position="50"/>
        <end position="61"/>
    </location>
</feature>
<comment type="caution">
    <text evidence="3">The sequence shown here is derived from an EMBL/GenBank/DDBJ whole genome shotgun (WGS) entry which is preliminary data.</text>
</comment>